<evidence type="ECO:0000256" key="5">
    <source>
        <dbReference type="ARBA" id="ARBA00023136"/>
    </source>
</evidence>
<accession>A0A1U6IZ32</accession>
<feature type="transmembrane region" description="Helical" evidence="6">
    <location>
        <begin position="366"/>
        <end position="384"/>
    </location>
</feature>
<evidence type="ECO:0000256" key="6">
    <source>
        <dbReference type="SAM" id="Phobius"/>
    </source>
</evidence>
<organism evidence="7 8">
    <name type="scientific">Clostridium chauvoei JF4335</name>
    <dbReference type="NCBI Taxonomy" id="1351755"/>
    <lineage>
        <taxon>Bacteria</taxon>
        <taxon>Bacillati</taxon>
        <taxon>Bacillota</taxon>
        <taxon>Clostridia</taxon>
        <taxon>Eubacteriales</taxon>
        <taxon>Clostridiaceae</taxon>
        <taxon>Clostridium</taxon>
    </lineage>
</organism>
<feature type="transmembrane region" description="Helical" evidence="6">
    <location>
        <begin position="304"/>
        <end position="326"/>
    </location>
</feature>
<keyword evidence="4 6" id="KW-1133">Transmembrane helix</keyword>
<dbReference type="Pfam" id="PF01943">
    <property type="entry name" value="Polysacc_synt"/>
    <property type="match status" value="1"/>
</dbReference>
<dbReference type="Proteomes" id="UP000190476">
    <property type="component" value="Chromosome I"/>
</dbReference>
<feature type="transmembrane region" description="Helical" evidence="6">
    <location>
        <begin position="390"/>
        <end position="413"/>
    </location>
</feature>
<dbReference type="AlphaFoldDB" id="A0A1U6IZ32"/>
<evidence type="ECO:0000256" key="2">
    <source>
        <dbReference type="ARBA" id="ARBA00022475"/>
    </source>
</evidence>
<sequence>MINSSKKLQKDFVSYFISNFVPLIMNLLAVYIYTAILKTDEFGEYNIVISTYTIISMFLFEWIGQGIMRFMPIYEKEGTTPILMKIVKVINTLILAFVVLFVIQKVCIRYNVLDELIIGALYVLTSGVFLILTSILRAKLNSGLFLKVSLFQSVINCVISIGLLINFKSFWMIVISKVITNIIAIIYLIREINKSKIIANDEIKITKDKLKKILMEMLKYGFPIILTGIGSMGLKIGDRYIIKYILGNSGVGIYTSNYMISENITMVLFGPIMTAAHTLMINLYEKNQIEELKNMLLQIKKSSILLFIPIIMYITLFHKNTSNIFISKSYDVGSLVIPITLLGIFLFNYGLYNFKIYEFKLKSMKITNVITICFFINIVLNICLITKLNIYGAALSTTSAYAIFFIISVYVNKKEKFINRIENKFTIKLIINNLVLFIIWLTIKFFSNKLLRIDNYLENIIFVIFTATPVFLGYLYISVFKLKMIKLK</sequence>
<keyword evidence="3 6" id="KW-0812">Transmembrane</keyword>
<dbReference type="GeneID" id="66300828"/>
<feature type="transmembrane region" description="Helical" evidence="6">
    <location>
        <begin position="85"/>
        <end position="104"/>
    </location>
</feature>
<comment type="subcellular location">
    <subcellularLocation>
        <location evidence="1">Cell membrane</location>
        <topology evidence="1">Multi-pass membrane protein</topology>
    </subcellularLocation>
</comment>
<evidence type="ECO:0000256" key="3">
    <source>
        <dbReference type="ARBA" id="ARBA00022692"/>
    </source>
</evidence>
<dbReference type="GO" id="GO:0005886">
    <property type="term" value="C:plasma membrane"/>
    <property type="evidence" value="ECO:0007669"/>
    <property type="project" value="UniProtKB-SubCell"/>
</dbReference>
<feature type="transmembrane region" description="Helical" evidence="6">
    <location>
        <begin position="332"/>
        <end position="354"/>
    </location>
</feature>
<gene>
    <name evidence="7" type="ORF">CCH01_04610</name>
</gene>
<feature type="transmembrane region" description="Helical" evidence="6">
    <location>
        <begin position="170"/>
        <end position="189"/>
    </location>
</feature>
<evidence type="ECO:0000256" key="4">
    <source>
        <dbReference type="ARBA" id="ARBA00022989"/>
    </source>
</evidence>
<feature type="transmembrane region" description="Helical" evidence="6">
    <location>
        <begin position="264"/>
        <end position="284"/>
    </location>
</feature>
<feature type="transmembrane region" description="Helical" evidence="6">
    <location>
        <begin position="217"/>
        <end position="236"/>
    </location>
</feature>
<feature type="transmembrane region" description="Helical" evidence="6">
    <location>
        <begin position="12"/>
        <end position="33"/>
    </location>
</feature>
<feature type="transmembrane region" description="Helical" evidence="6">
    <location>
        <begin position="144"/>
        <end position="164"/>
    </location>
</feature>
<dbReference type="STRING" id="1351755.CCH01_04610"/>
<keyword evidence="2" id="KW-1003">Cell membrane</keyword>
<dbReference type="PANTHER" id="PTHR30250:SF11">
    <property type="entry name" value="O-ANTIGEN TRANSPORTER-RELATED"/>
    <property type="match status" value="1"/>
</dbReference>
<proteinExistence type="predicted"/>
<evidence type="ECO:0000313" key="7">
    <source>
        <dbReference type="EMBL" id="SLK13274.1"/>
    </source>
</evidence>
<evidence type="ECO:0000256" key="1">
    <source>
        <dbReference type="ARBA" id="ARBA00004651"/>
    </source>
</evidence>
<feature type="transmembrane region" description="Helical" evidence="6">
    <location>
        <begin position="459"/>
        <end position="479"/>
    </location>
</feature>
<name>A0A1U6IZ32_9CLOT</name>
<reference evidence="8" key="1">
    <citation type="submission" date="2017-03" db="EMBL/GenBank/DDBJ databases">
        <authorList>
            <person name="Falquet L."/>
            <person name="Falquet L."/>
        </authorList>
    </citation>
    <scope>NUCLEOTIDE SEQUENCE [LARGE SCALE GENOMIC DNA]</scope>
</reference>
<dbReference type="InterPro" id="IPR002797">
    <property type="entry name" value="Polysacc_synth"/>
</dbReference>
<dbReference type="InterPro" id="IPR050833">
    <property type="entry name" value="Poly_Biosynth_Transport"/>
</dbReference>
<dbReference type="EMBL" id="LT799839">
    <property type="protein sequence ID" value="SLK13274.1"/>
    <property type="molecule type" value="Genomic_DNA"/>
</dbReference>
<feature type="transmembrane region" description="Helical" evidence="6">
    <location>
        <begin position="425"/>
        <end position="447"/>
    </location>
</feature>
<dbReference type="PANTHER" id="PTHR30250">
    <property type="entry name" value="PST FAMILY PREDICTED COLANIC ACID TRANSPORTER"/>
    <property type="match status" value="1"/>
</dbReference>
<keyword evidence="5 6" id="KW-0472">Membrane</keyword>
<feature type="transmembrane region" description="Helical" evidence="6">
    <location>
        <begin position="45"/>
        <end position="64"/>
    </location>
</feature>
<dbReference type="OrthoDB" id="3249502at2"/>
<protein>
    <submittedName>
        <fullName evidence="7">Putative Polysaccharide biosynthesis protein</fullName>
    </submittedName>
</protein>
<dbReference type="RefSeq" id="WP_079481099.1">
    <property type="nucleotide sequence ID" value="NZ_CBML010000006.1"/>
</dbReference>
<feature type="transmembrane region" description="Helical" evidence="6">
    <location>
        <begin position="116"/>
        <end position="137"/>
    </location>
</feature>
<keyword evidence="8" id="KW-1185">Reference proteome</keyword>
<evidence type="ECO:0000313" key="8">
    <source>
        <dbReference type="Proteomes" id="UP000190476"/>
    </source>
</evidence>